<evidence type="ECO:0000313" key="4">
    <source>
        <dbReference type="EMBL" id="GGO90090.1"/>
    </source>
</evidence>
<name>A0A918DZH5_9ACTN</name>
<comment type="caution">
    <text evidence="4">The sequence shown here is derived from an EMBL/GenBank/DDBJ whole genome shotgun (WGS) entry which is preliminary data.</text>
</comment>
<dbReference type="InterPro" id="IPR001920">
    <property type="entry name" value="Asp/Glu_race"/>
</dbReference>
<evidence type="ECO:0000256" key="1">
    <source>
        <dbReference type="ARBA" id="ARBA00007847"/>
    </source>
</evidence>
<dbReference type="Gene3D" id="3.40.50.1860">
    <property type="match status" value="2"/>
</dbReference>
<evidence type="ECO:0000256" key="2">
    <source>
        <dbReference type="ARBA" id="ARBA00023235"/>
    </source>
</evidence>
<feature type="region of interest" description="Disordered" evidence="3">
    <location>
        <begin position="198"/>
        <end position="224"/>
    </location>
</feature>
<dbReference type="PANTHER" id="PTHR21198:SF7">
    <property type="entry name" value="ASPARTATE-GLUTAMATE RACEMASE FAMILY"/>
    <property type="match status" value="1"/>
</dbReference>
<dbReference type="SUPFAM" id="SSF53681">
    <property type="entry name" value="Aspartate/glutamate racemase"/>
    <property type="match status" value="2"/>
</dbReference>
<dbReference type="PANTHER" id="PTHR21198">
    <property type="entry name" value="GLUTAMATE RACEMASE"/>
    <property type="match status" value="1"/>
</dbReference>
<dbReference type="EMBL" id="BMMS01000014">
    <property type="protein sequence ID" value="GGO90090.1"/>
    <property type="molecule type" value="Genomic_DNA"/>
</dbReference>
<gene>
    <name evidence="4" type="ORF">GCM10012280_34810</name>
</gene>
<dbReference type="Proteomes" id="UP000641932">
    <property type="component" value="Unassembled WGS sequence"/>
</dbReference>
<dbReference type="Pfam" id="PF01177">
    <property type="entry name" value="Asp_Glu_race"/>
    <property type="match status" value="1"/>
</dbReference>
<evidence type="ECO:0000256" key="3">
    <source>
        <dbReference type="SAM" id="MobiDB-lite"/>
    </source>
</evidence>
<evidence type="ECO:0008006" key="6">
    <source>
        <dbReference type="Google" id="ProtNLM"/>
    </source>
</evidence>
<comment type="similarity">
    <text evidence="1">Belongs to the aspartate/glutamate racemases family.</text>
</comment>
<reference evidence="4" key="2">
    <citation type="submission" date="2020-09" db="EMBL/GenBank/DDBJ databases">
        <authorList>
            <person name="Sun Q."/>
            <person name="Zhou Y."/>
        </authorList>
    </citation>
    <scope>NUCLEOTIDE SEQUENCE</scope>
    <source>
        <strain evidence="4">CGMCC 4.7201</strain>
    </source>
</reference>
<dbReference type="GO" id="GO:0047661">
    <property type="term" value="F:amino-acid racemase activity"/>
    <property type="evidence" value="ECO:0007669"/>
    <property type="project" value="InterPro"/>
</dbReference>
<proteinExistence type="inferred from homology"/>
<sequence length="266" mass="29526">MCDSGPMRTIGLLGGMSWESTAEYHRVLNQLTRERLGGLHSVKWVLYSVDFAEIERLQVEGRWEEAGEVLATAAKALESAGADMVLICANTMHKVADQVSASVGIPLVHLADAVADAVRAPGLRRIGLLGTAFTMEQAFHRDRLESHGLDVLTPVAEGRATVHRVIYEDQRHRLWGELAHQGAQEVGLARAGCTDDQPVRHPHQVDDPRRAAFQGPDECGQHADRTRRYQSIGERNRCTSRWPTPSERAWSPANTLRGRYCRPKPS</sequence>
<dbReference type="NCBIfam" id="TIGR00035">
    <property type="entry name" value="asp_race"/>
    <property type="match status" value="1"/>
</dbReference>
<dbReference type="AlphaFoldDB" id="A0A918DZH5"/>
<keyword evidence="2" id="KW-0413">Isomerase</keyword>
<dbReference type="InterPro" id="IPR015942">
    <property type="entry name" value="Asp/Glu/hydantoin_racemase"/>
</dbReference>
<keyword evidence="5" id="KW-1185">Reference proteome</keyword>
<dbReference type="InterPro" id="IPR004380">
    <property type="entry name" value="Asp_race"/>
</dbReference>
<evidence type="ECO:0000313" key="5">
    <source>
        <dbReference type="Proteomes" id="UP000641932"/>
    </source>
</evidence>
<feature type="compositionally biased region" description="Basic and acidic residues" evidence="3">
    <location>
        <begin position="198"/>
        <end position="210"/>
    </location>
</feature>
<accession>A0A918DZH5</accession>
<reference evidence="4" key="1">
    <citation type="journal article" date="2014" name="Int. J. Syst. Evol. Microbiol.">
        <title>Complete genome sequence of Corynebacterium casei LMG S-19264T (=DSM 44701T), isolated from a smear-ripened cheese.</title>
        <authorList>
            <consortium name="US DOE Joint Genome Institute (JGI-PGF)"/>
            <person name="Walter F."/>
            <person name="Albersmeier A."/>
            <person name="Kalinowski J."/>
            <person name="Ruckert C."/>
        </authorList>
    </citation>
    <scope>NUCLEOTIDE SEQUENCE</scope>
    <source>
        <strain evidence="4">CGMCC 4.7201</strain>
    </source>
</reference>
<protein>
    <recommendedName>
        <fullName evidence="6">Aspartate racemase</fullName>
    </recommendedName>
</protein>
<organism evidence="4 5">
    <name type="scientific">Wenjunlia tyrosinilytica</name>
    <dbReference type="NCBI Taxonomy" id="1544741"/>
    <lineage>
        <taxon>Bacteria</taxon>
        <taxon>Bacillati</taxon>
        <taxon>Actinomycetota</taxon>
        <taxon>Actinomycetes</taxon>
        <taxon>Kitasatosporales</taxon>
        <taxon>Streptomycetaceae</taxon>
        <taxon>Wenjunlia</taxon>
    </lineage>
</organism>